<dbReference type="PROSITE" id="PS50878">
    <property type="entry name" value="RT_POL"/>
    <property type="match status" value="1"/>
</dbReference>
<reference evidence="3 4" key="1">
    <citation type="submission" date="2018-11" db="EMBL/GenBank/DDBJ databases">
        <title>Haplotype-resolved cattle genomes.</title>
        <authorList>
            <person name="Low W.Y."/>
            <person name="Tearle R."/>
            <person name="Bickhart D.M."/>
            <person name="Rosen B.D."/>
            <person name="Koren S."/>
            <person name="Rhie A."/>
            <person name="Hiendleder S."/>
            <person name="Phillippy A.M."/>
            <person name="Smith T.P.L."/>
            <person name="Williams J.L."/>
        </authorList>
    </citation>
    <scope>NUCLEOTIDE SEQUENCE [LARGE SCALE GENOMIC DNA]</scope>
</reference>
<dbReference type="AlphaFoldDB" id="A0A4W2IAD6"/>
<evidence type="ECO:0000259" key="2">
    <source>
        <dbReference type="PROSITE" id="PS50878"/>
    </source>
</evidence>
<dbReference type="Proteomes" id="UP000429181">
    <property type="component" value="Chromosome 19"/>
</dbReference>
<evidence type="ECO:0000313" key="3">
    <source>
        <dbReference type="Ensembl" id="ENSBIXP00005039882.1"/>
    </source>
</evidence>
<dbReference type="GeneTree" id="ENSGT01150000286929"/>
<feature type="domain" description="Reverse transcriptase" evidence="2">
    <location>
        <begin position="1"/>
        <end position="225"/>
    </location>
</feature>
<dbReference type="CDD" id="cd01650">
    <property type="entry name" value="RT_nLTR_like"/>
    <property type="match status" value="1"/>
</dbReference>
<dbReference type="PANTHER" id="PTHR47027">
    <property type="entry name" value="REVERSE TRANSCRIPTASE DOMAIN-CONTAINING PROTEIN"/>
    <property type="match status" value="1"/>
</dbReference>
<reference evidence="3" key="2">
    <citation type="submission" date="2025-08" db="UniProtKB">
        <authorList>
            <consortium name="Ensembl"/>
        </authorList>
    </citation>
    <scope>IDENTIFICATION</scope>
</reference>
<accession>A0A4W2IAD6</accession>
<dbReference type="InterPro" id="IPR043502">
    <property type="entry name" value="DNA/RNA_pol_sf"/>
</dbReference>
<dbReference type="InterPro" id="IPR000477">
    <property type="entry name" value="RT_dom"/>
</dbReference>
<sequence>MLKIFQARLQQYVNRELPDVQAGFEKGRGTRDQIANICWVIEKAREFQKNIYFCFTDYAKAFDCVDHNKLWKILKEMGIPDHLTCLLKNLYVGQEATVRTGHGTTDWFQIGKGVHQSCILSPCLFNLYAEYIMRNSGLEEAQAGIKIDGRNINNLRYADDTTLMAESEEELKSLLMKLKEESEKVGVKLNIQKAKIMASGPITSWQIDGARVERVTDFIFMGSKITADGDCSHEIKRRLLLRRKVMTNLDSTLKSRDITLPTKVRLVKAMVFPVVMYGCESWTIKKAESRRIDAFELWCWRRLLRVPWAVRRSNQSILKEISPGFSLEGLMLKLKLQYFGHLMRTADSFEKTLMLGKIEGRRGRQKMRWLDGITYSVDMSLGGLRELVMDREAWCAAVHGVAKSWTRLSN</sequence>
<dbReference type="GO" id="GO:0003964">
    <property type="term" value="F:RNA-directed DNA polymerase activity"/>
    <property type="evidence" value="ECO:0007669"/>
    <property type="project" value="UniProtKB-EC"/>
</dbReference>
<name>A0A4W2IAD6_BOBOX</name>
<evidence type="ECO:0000313" key="4">
    <source>
        <dbReference type="Proteomes" id="UP000429181"/>
    </source>
</evidence>
<evidence type="ECO:0000256" key="1">
    <source>
        <dbReference type="ARBA" id="ARBA00012493"/>
    </source>
</evidence>
<proteinExistence type="predicted"/>
<dbReference type="PANTHER" id="PTHR47027:SF8">
    <property type="entry name" value="RIBONUCLEASE H"/>
    <property type="match status" value="1"/>
</dbReference>
<dbReference type="SUPFAM" id="SSF56672">
    <property type="entry name" value="DNA/RNA polymerases"/>
    <property type="match status" value="1"/>
</dbReference>
<dbReference type="Ensembl" id="ENSBIXT00005031769.1">
    <property type="protein sequence ID" value="ENSBIXP00005039882.1"/>
    <property type="gene ID" value="ENSBIXG00005022338.1"/>
</dbReference>
<protein>
    <recommendedName>
        <fullName evidence="1">RNA-directed DNA polymerase</fullName>
        <ecNumber evidence="1">2.7.7.49</ecNumber>
    </recommendedName>
</protein>
<organism evidence="3 4">
    <name type="scientific">Bos indicus x Bos taurus</name>
    <name type="common">Hybrid cattle</name>
    <dbReference type="NCBI Taxonomy" id="30522"/>
    <lineage>
        <taxon>Eukaryota</taxon>
        <taxon>Metazoa</taxon>
        <taxon>Chordata</taxon>
        <taxon>Craniata</taxon>
        <taxon>Vertebrata</taxon>
        <taxon>Euteleostomi</taxon>
        <taxon>Mammalia</taxon>
        <taxon>Eutheria</taxon>
        <taxon>Laurasiatheria</taxon>
        <taxon>Artiodactyla</taxon>
        <taxon>Ruminantia</taxon>
        <taxon>Pecora</taxon>
        <taxon>Bovidae</taxon>
        <taxon>Bovinae</taxon>
        <taxon>Bos</taxon>
    </lineage>
</organism>
<dbReference type="EC" id="2.7.7.49" evidence="1"/>
<dbReference type="Pfam" id="PF00078">
    <property type="entry name" value="RVT_1"/>
    <property type="match status" value="1"/>
</dbReference>